<proteinExistence type="predicted"/>
<dbReference type="AlphaFoldDB" id="A0A7G2F5Q7"/>
<accession>A0A7G2F5Q7</accession>
<name>A0A7G2F5Q7_ARATH</name>
<evidence type="ECO:0000313" key="1">
    <source>
        <dbReference type="EMBL" id="CAD5330311.1"/>
    </source>
</evidence>
<dbReference type="EMBL" id="LR881469">
    <property type="protein sequence ID" value="CAD5330311.1"/>
    <property type="molecule type" value="Genomic_DNA"/>
</dbReference>
<sequence>MLTLNRLLPLNHARDFAILLDMRHLMWTQEQTSAMLMLMFSRL</sequence>
<dbReference type="Proteomes" id="UP000516314">
    <property type="component" value="Chromosome 4"/>
</dbReference>
<reference evidence="1 2" key="1">
    <citation type="submission" date="2020-09" db="EMBL/GenBank/DDBJ databases">
        <authorList>
            <person name="Ashkenazy H."/>
        </authorList>
    </citation>
    <scope>NUCLEOTIDE SEQUENCE [LARGE SCALE GENOMIC DNA]</scope>
    <source>
        <strain evidence="2">cv. Cdm-0</strain>
    </source>
</reference>
<organism evidence="1 2">
    <name type="scientific">Arabidopsis thaliana</name>
    <name type="common">Mouse-ear cress</name>
    <dbReference type="NCBI Taxonomy" id="3702"/>
    <lineage>
        <taxon>Eukaryota</taxon>
        <taxon>Viridiplantae</taxon>
        <taxon>Streptophyta</taxon>
        <taxon>Embryophyta</taxon>
        <taxon>Tracheophyta</taxon>
        <taxon>Spermatophyta</taxon>
        <taxon>Magnoliopsida</taxon>
        <taxon>eudicotyledons</taxon>
        <taxon>Gunneridae</taxon>
        <taxon>Pentapetalae</taxon>
        <taxon>rosids</taxon>
        <taxon>malvids</taxon>
        <taxon>Brassicales</taxon>
        <taxon>Brassicaceae</taxon>
        <taxon>Camelineae</taxon>
        <taxon>Arabidopsis</taxon>
    </lineage>
</organism>
<evidence type="ECO:0000313" key="2">
    <source>
        <dbReference type="Proteomes" id="UP000516314"/>
    </source>
</evidence>
<gene>
    <name evidence="1" type="ORF">AT9943_LOCUS17855</name>
</gene>
<protein>
    <submittedName>
        <fullName evidence="1">(thale cress) hypothetical protein</fullName>
    </submittedName>
</protein>